<dbReference type="EMBL" id="NBII01000009">
    <property type="protein sequence ID" value="PAV15977.1"/>
    <property type="molecule type" value="Genomic_DNA"/>
</dbReference>
<dbReference type="Pfam" id="PF20152">
    <property type="entry name" value="DUF6534"/>
    <property type="match status" value="1"/>
</dbReference>
<dbReference type="InParanoid" id="A0A286U8R1"/>
<evidence type="ECO:0000313" key="3">
    <source>
        <dbReference type="EMBL" id="PAV15977.1"/>
    </source>
</evidence>
<keyword evidence="1" id="KW-0812">Transmembrane</keyword>
<evidence type="ECO:0000259" key="2">
    <source>
        <dbReference type="Pfam" id="PF20152"/>
    </source>
</evidence>
<evidence type="ECO:0000256" key="1">
    <source>
        <dbReference type="SAM" id="Phobius"/>
    </source>
</evidence>
<dbReference type="STRING" id="2282107.A0A286U8R1"/>
<feature type="transmembrane region" description="Helical" evidence="1">
    <location>
        <begin position="172"/>
        <end position="193"/>
    </location>
</feature>
<feature type="transmembrane region" description="Helical" evidence="1">
    <location>
        <begin position="14"/>
        <end position="40"/>
    </location>
</feature>
<feature type="domain" description="DUF6534" evidence="2">
    <location>
        <begin position="178"/>
        <end position="264"/>
    </location>
</feature>
<proteinExistence type="predicted"/>
<feature type="transmembrane region" description="Helical" evidence="1">
    <location>
        <begin position="52"/>
        <end position="75"/>
    </location>
</feature>
<comment type="caution">
    <text evidence="3">The sequence shown here is derived from an EMBL/GenBank/DDBJ whole genome shotgun (WGS) entry which is preliminary data.</text>
</comment>
<feature type="transmembrane region" description="Helical" evidence="1">
    <location>
        <begin position="209"/>
        <end position="232"/>
    </location>
</feature>
<feature type="transmembrane region" description="Helical" evidence="1">
    <location>
        <begin position="238"/>
        <end position="259"/>
    </location>
</feature>
<protein>
    <recommendedName>
        <fullName evidence="2">DUF6534 domain-containing protein</fullName>
    </recommendedName>
</protein>
<dbReference type="AlphaFoldDB" id="A0A286U8R1"/>
<dbReference type="PANTHER" id="PTHR40465">
    <property type="entry name" value="CHROMOSOME 1, WHOLE GENOME SHOTGUN SEQUENCE"/>
    <property type="match status" value="1"/>
</dbReference>
<reference evidence="3 4" key="1">
    <citation type="journal article" date="2017" name="Mol. Ecol.">
        <title>Comparative and population genomic landscape of Phellinus noxius: A hypervariable fungus causing root rot in trees.</title>
        <authorList>
            <person name="Chung C.L."/>
            <person name="Lee T.J."/>
            <person name="Akiba M."/>
            <person name="Lee H.H."/>
            <person name="Kuo T.H."/>
            <person name="Liu D."/>
            <person name="Ke H.M."/>
            <person name="Yokoi T."/>
            <person name="Roa M.B."/>
            <person name="Lu M.J."/>
            <person name="Chang Y.Y."/>
            <person name="Ann P.J."/>
            <person name="Tsai J.N."/>
            <person name="Chen C.Y."/>
            <person name="Tzean S.S."/>
            <person name="Ota Y."/>
            <person name="Hattori T."/>
            <person name="Sahashi N."/>
            <person name="Liou R.F."/>
            <person name="Kikuchi T."/>
            <person name="Tsai I.J."/>
        </authorList>
    </citation>
    <scope>NUCLEOTIDE SEQUENCE [LARGE SCALE GENOMIC DNA]</scope>
    <source>
        <strain evidence="3 4">FFPRI411160</strain>
    </source>
</reference>
<gene>
    <name evidence="3" type="ORF">PNOK_0883500</name>
</gene>
<dbReference type="InterPro" id="IPR045339">
    <property type="entry name" value="DUF6534"/>
</dbReference>
<organism evidence="3 4">
    <name type="scientific">Pyrrhoderma noxium</name>
    <dbReference type="NCBI Taxonomy" id="2282107"/>
    <lineage>
        <taxon>Eukaryota</taxon>
        <taxon>Fungi</taxon>
        <taxon>Dikarya</taxon>
        <taxon>Basidiomycota</taxon>
        <taxon>Agaricomycotina</taxon>
        <taxon>Agaricomycetes</taxon>
        <taxon>Hymenochaetales</taxon>
        <taxon>Hymenochaetaceae</taxon>
        <taxon>Pyrrhoderma</taxon>
    </lineage>
</organism>
<keyword evidence="1" id="KW-1133">Transmembrane helix</keyword>
<dbReference type="PANTHER" id="PTHR40465:SF1">
    <property type="entry name" value="DUF6534 DOMAIN-CONTAINING PROTEIN"/>
    <property type="match status" value="1"/>
</dbReference>
<accession>A0A286U8R1</accession>
<dbReference type="Proteomes" id="UP000217199">
    <property type="component" value="Unassembled WGS sequence"/>
</dbReference>
<feature type="transmembrane region" description="Helical" evidence="1">
    <location>
        <begin position="126"/>
        <end position="148"/>
    </location>
</feature>
<sequence>MAVSLASLEKVAQSYYQCLFIACILTIMFWGLSFLQIYVYLKAYYKSDTWKLKGYTLLMWLIDTAHQIAILRWGYRIFVQKPGNFTVLLQLEWDEIPLITLLTDLVEILVQLFYARRIWLFSKGNIPLIIAVGVSIGGQHVAVLYYFASVCKFISTLEIVESTTIFINISRAMYAMTAFTEIFLAVALVVLLRSNRVGFKQSDSVIDRLVLYTVSSGAATALNAIAAIVAAAAFPSSFMHLVFGSLSAKMYTNAMLALLNSRNSIKERLANNSVQRNTEGIESLRMQFVKPPSRSFTSAYHSSRADIESGGGSETYSFQLAERKIPKGYFLATPN</sequence>
<keyword evidence="1" id="KW-0472">Membrane</keyword>
<name>A0A286U8R1_9AGAM</name>
<keyword evidence="4" id="KW-1185">Reference proteome</keyword>
<dbReference type="OrthoDB" id="3270417at2759"/>
<evidence type="ECO:0000313" key="4">
    <source>
        <dbReference type="Proteomes" id="UP000217199"/>
    </source>
</evidence>